<protein>
    <submittedName>
        <fullName evidence="2">Uncharacterized protein</fullName>
    </submittedName>
</protein>
<name>A0A6J5P5F7_9CAUD</name>
<accession>A0A6J5P5F7</accession>
<organism evidence="2">
    <name type="scientific">uncultured Caudovirales phage</name>
    <dbReference type="NCBI Taxonomy" id="2100421"/>
    <lineage>
        <taxon>Viruses</taxon>
        <taxon>Duplodnaviria</taxon>
        <taxon>Heunggongvirae</taxon>
        <taxon>Uroviricota</taxon>
        <taxon>Caudoviricetes</taxon>
        <taxon>Peduoviridae</taxon>
        <taxon>Maltschvirus</taxon>
        <taxon>Maltschvirus maltsch</taxon>
    </lineage>
</organism>
<proteinExistence type="predicted"/>
<feature type="region of interest" description="Disordered" evidence="1">
    <location>
        <begin position="1"/>
        <end position="23"/>
    </location>
</feature>
<evidence type="ECO:0000256" key="1">
    <source>
        <dbReference type="SAM" id="MobiDB-lite"/>
    </source>
</evidence>
<reference evidence="2" key="1">
    <citation type="submission" date="2020-04" db="EMBL/GenBank/DDBJ databases">
        <authorList>
            <person name="Chiriac C."/>
            <person name="Salcher M."/>
            <person name="Ghai R."/>
            <person name="Kavagutti S V."/>
        </authorList>
    </citation>
    <scope>NUCLEOTIDE SEQUENCE</scope>
</reference>
<evidence type="ECO:0000313" key="2">
    <source>
        <dbReference type="EMBL" id="CAB4167180.1"/>
    </source>
</evidence>
<gene>
    <name evidence="2" type="ORF">UFOVP862_1</name>
</gene>
<sequence length="70" mass="7239">MKYWTIENGKPVERDVPGPDSNTGVGLGDVVAGATKAVGIKPCGSCQKRQAALNKATPGWVGKILGLFKG</sequence>
<dbReference type="EMBL" id="LR796813">
    <property type="protein sequence ID" value="CAB4167180.1"/>
    <property type="molecule type" value="Genomic_DNA"/>
</dbReference>